<reference evidence="3" key="1">
    <citation type="journal article" date="2023" name="Arch. Microbiol.">
        <title>Desulfoferula mesophilus gen. nov. sp. nov., a mesophilic sulfate-reducing bacterium isolated from a brackish lake sediment.</title>
        <authorList>
            <person name="Watanabe T."/>
            <person name="Yabe T."/>
            <person name="Tsuji J.M."/>
            <person name="Fukui M."/>
        </authorList>
    </citation>
    <scope>NUCLEOTIDE SEQUENCE [LARGE SCALE GENOMIC DNA]</scope>
    <source>
        <strain evidence="3">12FAK</strain>
    </source>
</reference>
<accession>A0AAU9EM92</accession>
<proteinExistence type="predicted"/>
<organism evidence="2 3">
    <name type="scientific">Desulfoferula mesophila</name>
    <dbReference type="NCBI Taxonomy" id="3058419"/>
    <lineage>
        <taxon>Bacteria</taxon>
        <taxon>Pseudomonadati</taxon>
        <taxon>Thermodesulfobacteriota</taxon>
        <taxon>Desulfarculia</taxon>
        <taxon>Desulfarculales</taxon>
        <taxon>Desulfarculaceae</taxon>
        <taxon>Desulfoferula</taxon>
    </lineage>
</organism>
<dbReference type="RefSeq" id="WP_338604490.1">
    <property type="nucleotide sequence ID" value="NZ_AP028679.1"/>
</dbReference>
<protein>
    <recommendedName>
        <fullName evidence="1">ARG and Rhodanese-Phosphatase-superfamily-associated domain-containing protein</fullName>
    </recommendedName>
</protein>
<dbReference type="Proteomes" id="UP001366166">
    <property type="component" value="Chromosome"/>
</dbReference>
<name>A0AAU9EM92_9BACT</name>
<evidence type="ECO:0000259" key="1">
    <source>
        <dbReference type="Pfam" id="PF20208"/>
    </source>
</evidence>
<evidence type="ECO:0000313" key="2">
    <source>
        <dbReference type="EMBL" id="BEQ13135.1"/>
    </source>
</evidence>
<sequence>MENLKNHLDPLKLGRAQAHQNMALFPLLASDAGAPYYMTLEEAFEQGNLEVREKDQAGSVPELLLINQGPMSVLIVAGEELVGAKQNRIVNATFLIQANTEVILPVSCVEQGRWAYRSEKFSSGKRMMHASLRSAQHRDVMFNRRAMGGGFRADQGRIWADLDDKIESMAASAPSQAMSDLFESQRDHLSEYLKAFRLVECQVGGIFAINGKVVGLDLYGYQDTFEKFFERIVNSYALDALDWRQRRETPKPNQSLAKNFLDEAIEAPVERGSSLGLGEDIRIQTDNIVGAGLEHDGELLQLSAFMGSGNGNPGRRVGFRRFSSRREMF</sequence>
<evidence type="ECO:0000313" key="3">
    <source>
        <dbReference type="Proteomes" id="UP001366166"/>
    </source>
</evidence>
<dbReference type="AlphaFoldDB" id="A0AAU9EM92"/>
<dbReference type="Pfam" id="PF20208">
    <property type="entry name" value="ARPP-1"/>
    <property type="match status" value="1"/>
</dbReference>
<dbReference type="InterPro" id="IPR046699">
    <property type="entry name" value="ARPP-1"/>
</dbReference>
<dbReference type="KEGG" id="dmp:FAK_02010"/>
<keyword evidence="3" id="KW-1185">Reference proteome</keyword>
<feature type="domain" description="ARG and Rhodanese-Phosphatase-superfamily-associated" evidence="1">
    <location>
        <begin position="11"/>
        <end position="305"/>
    </location>
</feature>
<dbReference type="EMBL" id="AP028679">
    <property type="protein sequence ID" value="BEQ13135.1"/>
    <property type="molecule type" value="Genomic_DNA"/>
</dbReference>
<gene>
    <name evidence="2" type="ORF">FAK_02010</name>
</gene>